<sequence length="121" mass="13477">MSDFNLPASLTLDSTSPIFNPMSLEVLDPVSSEIPDSVSSILDLSEENLHESYLENDPIDNVLDDGTHICEICSNIPDIKNFSQWGLGTSLSTISCHFESKHPSLYKDFKQKNVKVTHSTY</sequence>
<gene>
    <name evidence="1" type="ORF">SPELUC_LOCUS7978</name>
</gene>
<evidence type="ECO:0000313" key="1">
    <source>
        <dbReference type="EMBL" id="CAG8624086.1"/>
    </source>
</evidence>
<evidence type="ECO:0000313" key="2">
    <source>
        <dbReference type="Proteomes" id="UP000789366"/>
    </source>
</evidence>
<proteinExistence type="predicted"/>
<name>A0ACA9MZC4_9GLOM</name>
<keyword evidence="2" id="KW-1185">Reference proteome</keyword>
<organism evidence="1 2">
    <name type="scientific">Cetraspora pellucida</name>
    <dbReference type="NCBI Taxonomy" id="1433469"/>
    <lineage>
        <taxon>Eukaryota</taxon>
        <taxon>Fungi</taxon>
        <taxon>Fungi incertae sedis</taxon>
        <taxon>Mucoromycota</taxon>
        <taxon>Glomeromycotina</taxon>
        <taxon>Glomeromycetes</taxon>
        <taxon>Diversisporales</taxon>
        <taxon>Gigasporaceae</taxon>
        <taxon>Cetraspora</taxon>
    </lineage>
</organism>
<reference evidence="1" key="1">
    <citation type="submission" date="2021-06" db="EMBL/GenBank/DDBJ databases">
        <authorList>
            <person name="Kallberg Y."/>
            <person name="Tangrot J."/>
            <person name="Rosling A."/>
        </authorList>
    </citation>
    <scope>NUCLEOTIDE SEQUENCE</scope>
    <source>
        <strain evidence="1">28 12/20/2015</strain>
    </source>
</reference>
<comment type="caution">
    <text evidence="1">The sequence shown here is derived from an EMBL/GenBank/DDBJ whole genome shotgun (WGS) entry which is preliminary data.</text>
</comment>
<dbReference type="Proteomes" id="UP000789366">
    <property type="component" value="Unassembled WGS sequence"/>
</dbReference>
<accession>A0ACA9MZC4</accession>
<protein>
    <submittedName>
        <fullName evidence="1">14121_t:CDS:1</fullName>
    </submittedName>
</protein>
<dbReference type="EMBL" id="CAJVPW010011281">
    <property type="protein sequence ID" value="CAG8624086.1"/>
    <property type="molecule type" value="Genomic_DNA"/>
</dbReference>